<accession>A0A6D2KBL3</accession>
<organism evidence="1 2">
    <name type="scientific">Microthlaspi erraticum</name>
    <dbReference type="NCBI Taxonomy" id="1685480"/>
    <lineage>
        <taxon>Eukaryota</taxon>
        <taxon>Viridiplantae</taxon>
        <taxon>Streptophyta</taxon>
        <taxon>Embryophyta</taxon>
        <taxon>Tracheophyta</taxon>
        <taxon>Spermatophyta</taxon>
        <taxon>Magnoliopsida</taxon>
        <taxon>eudicotyledons</taxon>
        <taxon>Gunneridae</taxon>
        <taxon>Pentapetalae</taxon>
        <taxon>rosids</taxon>
        <taxon>malvids</taxon>
        <taxon>Brassicales</taxon>
        <taxon>Brassicaceae</taxon>
        <taxon>Coluteocarpeae</taxon>
        <taxon>Microthlaspi</taxon>
    </lineage>
</organism>
<gene>
    <name evidence="1" type="ORF">MERR_LOCUS36870</name>
</gene>
<evidence type="ECO:0000313" key="1">
    <source>
        <dbReference type="EMBL" id="CAA7049635.1"/>
    </source>
</evidence>
<dbReference type="Proteomes" id="UP000467841">
    <property type="component" value="Unassembled WGS sequence"/>
</dbReference>
<evidence type="ECO:0000313" key="2">
    <source>
        <dbReference type="Proteomes" id="UP000467841"/>
    </source>
</evidence>
<reference evidence="1" key="1">
    <citation type="submission" date="2020-01" db="EMBL/GenBank/DDBJ databases">
        <authorList>
            <person name="Mishra B."/>
        </authorList>
    </citation>
    <scope>NUCLEOTIDE SEQUENCE [LARGE SCALE GENOMIC DNA]</scope>
</reference>
<protein>
    <submittedName>
        <fullName evidence="1">Uncharacterized protein</fullName>
    </submittedName>
</protein>
<sequence>MVDGKGDAVTAIFGEVSAAEEKSGDPVGGLSAMAFWNPVEYEALGEEREDKRVLRLVEKTGFLAEALKLVRKEKRKRKIKEVQEDMVRLP</sequence>
<name>A0A6D2KBL3_9BRAS</name>
<dbReference type="EMBL" id="CACVBM020001421">
    <property type="protein sequence ID" value="CAA7049635.1"/>
    <property type="molecule type" value="Genomic_DNA"/>
</dbReference>
<proteinExistence type="predicted"/>
<dbReference type="AlphaFoldDB" id="A0A6D2KBL3"/>
<comment type="caution">
    <text evidence="1">The sequence shown here is derived from an EMBL/GenBank/DDBJ whole genome shotgun (WGS) entry which is preliminary data.</text>
</comment>
<keyword evidence="2" id="KW-1185">Reference proteome</keyword>